<dbReference type="CDD" id="cd09971">
    <property type="entry name" value="SdiA-regulated"/>
    <property type="match status" value="1"/>
</dbReference>
<evidence type="ECO:0000256" key="3">
    <source>
        <dbReference type="ARBA" id="ARBA00023136"/>
    </source>
</evidence>
<keyword evidence="4" id="KW-0812">Transmembrane</keyword>
<evidence type="ECO:0000256" key="2">
    <source>
        <dbReference type="ARBA" id="ARBA00022475"/>
    </source>
</evidence>
<gene>
    <name evidence="5" type="ORF">G8770_12470</name>
</gene>
<name>A0A9E5JXF2_9GAMM</name>
<dbReference type="GO" id="GO:0005886">
    <property type="term" value="C:plasma membrane"/>
    <property type="evidence" value="ECO:0007669"/>
    <property type="project" value="UniProtKB-SubCell"/>
</dbReference>
<dbReference type="RefSeq" id="WP_167187028.1">
    <property type="nucleotide sequence ID" value="NZ_JAAONZ010000009.1"/>
</dbReference>
<organism evidence="5 6">
    <name type="scientific">Pseudomaricurvus hydrocarbonicus</name>
    <dbReference type="NCBI Taxonomy" id="1470433"/>
    <lineage>
        <taxon>Bacteria</taxon>
        <taxon>Pseudomonadati</taxon>
        <taxon>Pseudomonadota</taxon>
        <taxon>Gammaproteobacteria</taxon>
        <taxon>Cellvibrionales</taxon>
        <taxon>Cellvibrionaceae</taxon>
        <taxon>Pseudomaricurvus</taxon>
    </lineage>
</organism>
<sequence>MSTVTLSRWQRTAWQAKRLLMASYNRFQLDTLTVNQKSLILLISVAFTAAAWLSMAWWQEAVNKASSQTPSVGLGGYSLVGPPVELTQMSYNASGITYSPETDSLFAIANNPTYIVELNKQGSELRKIPLHGYDDTEGLVFLGGGRFAILEEDTRSVVLVDIDPSTESLSREHGKIVSFPITYKRNKGFEGVAFNPQDQSLFVVNERQPRALYHIQGAVNPEAVNFSISSPWSLEENSLNKSDLSGLHFDQRTGHLLILSDESKSLTEANLNGEWVSRLSLSSSKAGFERGVPQAEGVTMDDDGMLYILSEPNLLYRLAPPSAPVRAQGT</sequence>
<evidence type="ECO:0000256" key="1">
    <source>
        <dbReference type="ARBA" id="ARBA00004236"/>
    </source>
</evidence>
<evidence type="ECO:0000313" key="5">
    <source>
        <dbReference type="EMBL" id="NHO66356.1"/>
    </source>
</evidence>
<reference evidence="5" key="1">
    <citation type="submission" date="2020-03" db="EMBL/GenBank/DDBJ databases">
        <authorList>
            <person name="Guo F."/>
        </authorList>
    </citation>
    <scope>NUCLEOTIDE SEQUENCE</scope>
    <source>
        <strain evidence="5">JCM 30134</strain>
    </source>
</reference>
<evidence type="ECO:0000256" key="4">
    <source>
        <dbReference type="SAM" id="Phobius"/>
    </source>
</evidence>
<comment type="caution">
    <text evidence="5">The sequence shown here is derived from an EMBL/GenBank/DDBJ whole genome shotgun (WGS) entry which is preliminary data.</text>
</comment>
<keyword evidence="3 4" id="KW-0472">Membrane</keyword>
<keyword evidence="6" id="KW-1185">Reference proteome</keyword>
<keyword evidence="2" id="KW-1003">Cell membrane</keyword>
<protein>
    <submittedName>
        <fullName evidence="5">SdiA-regulated-like protein</fullName>
    </submittedName>
</protein>
<evidence type="ECO:0000313" key="6">
    <source>
        <dbReference type="Proteomes" id="UP000787472"/>
    </source>
</evidence>
<dbReference type="SUPFAM" id="SSF50956">
    <property type="entry name" value="Thermostable phytase (3-phytase)"/>
    <property type="match status" value="1"/>
</dbReference>
<accession>A0A9E5JXF2</accession>
<keyword evidence="4" id="KW-1133">Transmembrane helix</keyword>
<dbReference type="AlphaFoldDB" id="A0A9E5JXF2"/>
<dbReference type="InterPro" id="IPR009722">
    <property type="entry name" value="YjiK/CarP"/>
</dbReference>
<feature type="transmembrane region" description="Helical" evidence="4">
    <location>
        <begin position="39"/>
        <end position="58"/>
    </location>
</feature>
<proteinExistence type="predicted"/>
<comment type="subcellular location">
    <subcellularLocation>
        <location evidence="1">Cell membrane</location>
    </subcellularLocation>
</comment>
<dbReference type="Pfam" id="PF06977">
    <property type="entry name" value="SdiA-regulated"/>
    <property type="match status" value="1"/>
</dbReference>
<dbReference type="Proteomes" id="UP000787472">
    <property type="component" value="Unassembled WGS sequence"/>
</dbReference>
<dbReference type="EMBL" id="JAAONZ010000009">
    <property type="protein sequence ID" value="NHO66356.1"/>
    <property type="molecule type" value="Genomic_DNA"/>
</dbReference>